<dbReference type="InterPro" id="IPR015943">
    <property type="entry name" value="WD40/YVTN_repeat-like_dom_sf"/>
</dbReference>
<sequence length="816" mass="88961">MASTDAAGYREVVRSQDQQQMVAFLQRMIQLHHLPEVAQPQTLQTLARQHLKGLSSFEELLHELRALASQEPSSSSHAPRPDAAQALRGAAGASTLSQEALIDGQNFVAQAVEGSGVLALVSPPWSLRYVFGPRNFQLVIRNVADPTRGLVLGSSPNEQMLRSMAEKLISELGTQVALLGQAEAYQTLHGHPALLARLSSAPLEVAAELQIPTAPPEEEVRPDEEHGDCPICLEAMGSGEAAMRCAGDGGQHHYFHARCLSTWVRRREGGASSATCPMCRGQLQMNGQRLQEFLDGEQSAQLSQDDRTYLQSISDGLCGRNSWSTMNRVEKAAYAGGLLAAASWGFVLGYTERRHRVSHALVLDTLPAEHQLAQGLGWLAGIIVSCIRQSLRDREDREDRESRERRRTSVPCAMELRRTRLCPWKPVGIDALAFSPSGTLAVGRENGAMDAWRMAELWDSKTWHLRCSSPGKNGRSVVSIIWVPGSETTPERLLSAGLHREITEWDVQTLEPIETATSGGGAIWSLAMSKDNSTLFCACDDGSLRNLSLEGGVGSLMYKGSIQVEQSRLLSVAVGSEPGTVFAGGSESRISKWSVTSKTNEGNMMVERPGNGRGADSQHTLIWRLLNLEDEMLASGDSIGLVYIWDIVACVVLQRFAQHQGDVTALCSNGELLMSGGIDAKIAHYTRLRGSREERWLHSDVTFCHSHDIRAIAIWNSSQGDRQKPTYVSGGVAGNLFVQVRGQGRIKRPMECSAFSPLMHQVCFAQSSRFMLTQQARRLHLWYMKAVPFGLGTEALELGAASIAGATAAAIGRRTG</sequence>
<evidence type="ECO:0000259" key="6">
    <source>
        <dbReference type="PROSITE" id="PS50089"/>
    </source>
</evidence>
<evidence type="ECO:0000313" key="8">
    <source>
        <dbReference type="EMBL" id="CAL1144398.1"/>
    </source>
</evidence>
<dbReference type="EMBL" id="CAMXCT030001542">
    <property type="protein sequence ID" value="CAL4778335.1"/>
    <property type="molecule type" value="Genomic_DNA"/>
</dbReference>
<dbReference type="SUPFAM" id="SSF50978">
    <property type="entry name" value="WD40 repeat-like"/>
    <property type="match status" value="1"/>
</dbReference>
<organism evidence="7">
    <name type="scientific">Cladocopium goreaui</name>
    <dbReference type="NCBI Taxonomy" id="2562237"/>
    <lineage>
        <taxon>Eukaryota</taxon>
        <taxon>Sar</taxon>
        <taxon>Alveolata</taxon>
        <taxon>Dinophyceae</taxon>
        <taxon>Suessiales</taxon>
        <taxon>Symbiodiniaceae</taxon>
        <taxon>Cladocopium</taxon>
    </lineage>
</organism>
<evidence type="ECO:0000313" key="9">
    <source>
        <dbReference type="EMBL" id="CAL4778335.1"/>
    </source>
</evidence>
<dbReference type="GO" id="GO:0000462">
    <property type="term" value="P:maturation of SSU-rRNA from tricistronic rRNA transcript (SSU-rRNA, 5.8S rRNA, LSU-rRNA)"/>
    <property type="evidence" value="ECO:0007669"/>
    <property type="project" value="InterPro"/>
</dbReference>
<evidence type="ECO:0000256" key="5">
    <source>
        <dbReference type="SAM" id="MobiDB-lite"/>
    </source>
</evidence>
<dbReference type="PANTHER" id="PTHR44163:SF1">
    <property type="entry name" value="U3 SMALL NUCLEOLAR RNA-ASSOCIATED PROTEIN 4 HOMOLOG"/>
    <property type="match status" value="1"/>
</dbReference>
<dbReference type="OrthoDB" id="431601at2759"/>
<accession>A0A9P1FWE1</accession>
<dbReference type="SMART" id="SM00744">
    <property type="entry name" value="RINGv"/>
    <property type="match status" value="1"/>
</dbReference>
<protein>
    <submittedName>
        <fullName evidence="9">U3 small nucleolar RNA-associated protein 4 (U3 snoRNA-associated protein 4) (U3 protein 4 required for transcription)</fullName>
    </submittedName>
</protein>
<dbReference type="CDD" id="cd16448">
    <property type="entry name" value="RING-H2"/>
    <property type="match status" value="1"/>
</dbReference>
<dbReference type="Gene3D" id="3.30.40.10">
    <property type="entry name" value="Zinc/RING finger domain, C3HC4 (zinc finger)"/>
    <property type="match status" value="1"/>
</dbReference>
<gene>
    <name evidence="7" type="ORF">C1SCF055_LOCUS17959</name>
</gene>
<dbReference type="InterPro" id="IPR046351">
    <property type="entry name" value="UTP4"/>
</dbReference>
<dbReference type="AlphaFoldDB" id="A0A9P1FWE1"/>
<dbReference type="Pfam" id="PF00400">
    <property type="entry name" value="WD40"/>
    <property type="match status" value="1"/>
</dbReference>
<evidence type="ECO:0000313" key="7">
    <source>
        <dbReference type="EMBL" id="CAI3991023.1"/>
    </source>
</evidence>
<dbReference type="InterPro" id="IPR001680">
    <property type="entry name" value="WD40_rpt"/>
</dbReference>
<proteinExistence type="predicted"/>
<dbReference type="PROSITE" id="PS50089">
    <property type="entry name" value="ZF_RING_2"/>
    <property type="match status" value="1"/>
</dbReference>
<keyword evidence="2 4" id="KW-0863">Zinc-finger</keyword>
<reference evidence="7" key="1">
    <citation type="submission" date="2022-10" db="EMBL/GenBank/DDBJ databases">
        <authorList>
            <person name="Chen Y."/>
            <person name="Dougan E. K."/>
            <person name="Chan C."/>
            <person name="Rhodes N."/>
            <person name="Thang M."/>
        </authorList>
    </citation>
    <scope>NUCLEOTIDE SEQUENCE</scope>
</reference>
<evidence type="ECO:0000256" key="1">
    <source>
        <dbReference type="ARBA" id="ARBA00022723"/>
    </source>
</evidence>
<dbReference type="SUPFAM" id="SSF57850">
    <property type="entry name" value="RING/U-box"/>
    <property type="match status" value="1"/>
</dbReference>
<dbReference type="InterPro" id="IPR013083">
    <property type="entry name" value="Znf_RING/FYVE/PHD"/>
</dbReference>
<evidence type="ECO:0000256" key="4">
    <source>
        <dbReference type="PROSITE-ProRule" id="PRU00175"/>
    </source>
</evidence>
<dbReference type="Pfam" id="PF13639">
    <property type="entry name" value="zf-RING_2"/>
    <property type="match status" value="1"/>
</dbReference>
<reference evidence="8" key="2">
    <citation type="submission" date="2024-04" db="EMBL/GenBank/DDBJ databases">
        <authorList>
            <person name="Chen Y."/>
            <person name="Shah S."/>
            <person name="Dougan E. K."/>
            <person name="Thang M."/>
            <person name="Chan C."/>
        </authorList>
    </citation>
    <scope>NUCLEOTIDE SEQUENCE [LARGE SCALE GENOMIC DNA]</scope>
</reference>
<evidence type="ECO:0000256" key="3">
    <source>
        <dbReference type="ARBA" id="ARBA00022833"/>
    </source>
</evidence>
<dbReference type="GO" id="GO:0008270">
    <property type="term" value="F:zinc ion binding"/>
    <property type="evidence" value="ECO:0007669"/>
    <property type="project" value="UniProtKB-KW"/>
</dbReference>
<dbReference type="EMBL" id="CAMXCT010001542">
    <property type="protein sequence ID" value="CAI3991023.1"/>
    <property type="molecule type" value="Genomic_DNA"/>
</dbReference>
<comment type="caution">
    <text evidence="7">The sequence shown here is derived from an EMBL/GenBank/DDBJ whole genome shotgun (WGS) entry which is preliminary data.</text>
</comment>
<dbReference type="GO" id="GO:0003723">
    <property type="term" value="F:RNA binding"/>
    <property type="evidence" value="ECO:0007669"/>
    <property type="project" value="TreeGrafter"/>
</dbReference>
<dbReference type="PANTHER" id="PTHR44163">
    <property type="entry name" value="U3 SMALL NUCLEOLAR RNA-ASSOCIATED PROTEIN 4 HOMOLOG"/>
    <property type="match status" value="1"/>
</dbReference>
<dbReference type="EMBL" id="CAMXCT020001542">
    <property type="protein sequence ID" value="CAL1144398.1"/>
    <property type="molecule type" value="Genomic_DNA"/>
</dbReference>
<dbReference type="SMART" id="SM00320">
    <property type="entry name" value="WD40"/>
    <property type="match status" value="5"/>
</dbReference>
<feature type="domain" description="RING-type" evidence="6">
    <location>
        <begin position="229"/>
        <end position="280"/>
    </location>
</feature>
<name>A0A9P1FWE1_9DINO</name>
<dbReference type="InterPro" id="IPR036322">
    <property type="entry name" value="WD40_repeat_dom_sf"/>
</dbReference>
<dbReference type="GO" id="GO:0034455">
    <property type="term" value="C:t-UTP complex"/>
    <property type="evidence" value="ECO:0007669"/>
    <property type="project" value="TreeGrafter"/>
</dbReference>
<dbReference type="InterPro" id="IPR001841">
    <property type="entry name" value="Znf_RING"/>
</dbReference>
<dbReference type="InterPro" id="IPR011016">
    <property type="entry name" value="Znf_RING-CH"/>
</dbReference>
<evidence type="ECO:0000313" key="10">
    <source>
        <dbReference type="Proteomes" id="UP001152797"/>
    </source>
</evidence>
<evidence type="ECO:0000256" key="2">
    <source>
        <dbReference type="ARBA" id="ARBA00022771"/>
    </source>
</evidence>
<keyword evidence="1" id="KW-0479">Metal-binding</keyword>
<dbReference type="Gene3D" id="2.130.10.10">
    <property type="entry name" value="YVTN repeat-like/Quinoprotein amine dehydrogenase"/>
    <property type="match status" value="2"/>
</dbReference>
<dbReference type="GO" id="GO:0030686">
    <property type="term" value="C:90S preribosome"/>
    <property type="evidence" value="ECO:0007669"/>
    <property type="project" value="InterPro"/>
</dbReference>
<keyword evidence="10" id="KW-1185">Reference proteome</keyword>
<dbReference type="Proteomes" id="UP001152797">
    <property type="component" value="Unassembled WGS sequence"/>
</dbReference>
<dbReference type="GO" id="GO:0032040">
    <property type="term" value="C:small-subunit processome"/>
    <property type="evidence" value="ECO:0007669"/>
    <property type="project" value="TreeGrafter"/>
</dbReference>
<feature type="region of interest" description="Disordered" evidence="5">
    <location>
        <begin position="68"/>
        <end position="89"/>
    </location>
</feature>
<keyword evidence="3" id="KW-0862">Zinc</keyword>